<feature type="active site" evidence="6">
    <location>
        <position position="385"/>
    </location>
</feature>
<sequence>MLKLITTPIEWMMPSHLLQKFIQTLPFKHIQKGSLTVQYLGQSYRFEGPLPGSHADLEILSILRFGYLLKTQGELGFAQAYIEHSIRTASLHQLMTLAHQNRAEFTQLLHHKKPLGIWHLWRHRRRHNSVSNSRRNIAAHYDLGNDFYELWLDDSMSYSSGLFLKKGESLEQAQQQKYQRILDQLPLHGQESVLEIGCGWGGFAEIATQKGIDYKGLTLSIEQQNYASNRLKALQLNNKADITLQDYRHETGQYDYIVSIEMFEAVGKEYWHRYFEQLQRNLKSHGKAVLQIITIDDEEAETYQNGVDFIQSYIFPGGLLPSLEQLHQLAIEHQFEIVDQFEFGQDYATTLSHWMKQFNASSETLEKMGYDASFQRLWRYYLDYCRVGFEQQHISVYQITLEKRF</sequence>
<dbReference type="InterPro" id="IPR029063">
    <property type="entry name" value="SAM-dependent_MTases_sf"/>
</dbReference>
<keyword evidence="2 7" id="KW-0489">Methyltransferase</keyword>
<dbReference type="CDD" id="cd02440">
    <property type="entry name" value="AdoMet_MTases"/>
    <property type="match status" value="1"/>
</dbReference>
<evidence type="ECO:0000256" key="5">
    <source>
        <dbReference type="ARBA" id="ARBA00023098"/>
    </source>
</evidence>
<evidence type="ECO:0000256" key="4">
    <source>
        <dbReference type="ARBA" id="ARBA00022691"/>
    </source>
</evidence>
<dbReference type="EMBL" id="CP032096">
    <property type="protein sequence ID" value="QBZ84193.1"/>
    <property type="molecule type" value="Genomic_DNA"/>
</dbReference>
<evidence type="ECO:0000256" key="2">
    <source>
        <dbReference type="ARBA" id="ARBA00022603"/>
    </source>
</evidence>
<keyword evidence="4" id="KW-0949">S-adenosyl-L-methionine</keyword>
<dbReference type="InterPro" id="IPR050723">
    <property type="entry name" value="CFA/CMAS"/>
</dbReference>
<dbReference type="Gene3D" id="3.40.50.150">
    <property type="entry name" value="Vaccinia Virus protein VP39"/>
    <property type="match status" value="1"/>
</dbReference>
<dbReference type="SUPFAM" id="SSF53335">
    <property type="entry name" value="S-adenosyl-L-methionine-dependent methyltransferases"/>
    <property type="match status" value="1"/>
</dbReference>
<evidence type="ECO:0000256" key="1">
    <source>
        <dbReference type="ARBA" id="ARBA00010815"/>
    </source>
</evidence>
<proteinExistence type="inferred from homology"/>
<evidence type="ECO:0000256" key="3">
    <source>
        <dbReference type="ARBA" id="ARBA00022679"/>
    </source>
</evidence>
<dbReference type="GO" id="GO:0032259">
    <property type="term" value="P:methylation"/>
    <property type="evidence" value="ECO:0007669"/>
    <property type="project" value="UniProtKB-KW"/>
</dbReference>
<accession>A0A4P7P207</accession>
<dbReference type="PANTHER" id="PTHR43667:SF2">
    <property type="entry name" value="FATTY ACID C-METHYL TRANSFERASE"/>
    <property type="match status" value="1"/>
</dbReference>
<evidence type="ECO:0000256" key="6">
    <source>
        <dbReference type="PIRSR" id="PIRSR003085-1"/>
    </source>
</evidence>
<keyword evidence="5" id="KW-0443">Lipid metabolism</keyword>
<reference evidence="7 8" key="1">
    <citation type="submission" date="2018-08" db="EMBL/GenBank/DDBJ databases">
        <title>Horizontal acquisition of hydrogen conversion ability and other habitat adaptations in Hydrogenovibrio crunogenus strains.</title>
        <authorList>
            <person name="Gonnella G."/>
            <person name="Adam N."/>
            <person name="Perner M."/>
        </authorList>
    </citation>
    <scope>NUCLEOTIDE SEQUENCE [LARGE SCALE GENOMIC DNA]</scope>
    <source>
        <strain evidence="7 8">SP-41</strain>
    </source>
</reference>
<dbReference type="RefSeq" id="WP_223260895.1">
    <property type="nucleotide sequence ID" value="NZ_CP032096.1"/>
</dbReference>
<evidence type="ECO:0000313" key="7">
    <source>
        <dbReference type="EMBL" id="QBZ84193.1"/>
    </source>
</evidence>
<keyword evidence="3 7" id="KW-0808">Transferase</keyword>
<keyword evidence="8" id="KW-1185">Reference proteome</keyword>
<dbReference type="AlphaFoldDB" id="A0A4P7P207"/>
<name>A0A4P7P207_9GAMM</name>
<protein>
    <submittedName>
        <fullName evidence="7">Tuberculostearic acid methyltransferase UfaA1</fullName>
        <ecNumber evidence="7">2.1.1.-</ecNumber>
    </submittedName>
</protein>
<comment type="similarity">
    <text evidence="1">Belongs to the CFA/CMAS family.</text>
</comment>
<dbReference type="EC" id="2.1.1.-" evidence="7"/>
<dbReference type="GO" id="GO:0008168">
    <property type="term" value="F:methyltransferase activity"/>
    <property type="evidence" value="ECO:0007669"/>
    <property type="project" value="UniProtKB-KW"/>
</dbReference>
<dbReference type="PIRSF" id="PIRSF003085">
    <property type="entry name" value="CMAS"/>
    <property type="match status" value="1"/>
</dbReference>
<dbReference type="Pfam" id="PF02353">
    <property type="entry name" value="CMAS"/>
    <property type="match status" value="1"/>
</dbReference>
<organism evidence="7 8">
    <name type="scientific">Hydrogenovibrio crunogenus</name>
    <dbReference type="NCBI Taxonomy" id="39765"/>
    <lineage>
        <taxon>Bacteria</taxon>
        <taxon>Pseudomonadati</taxon>
        <taxon>Pseudomonadota</taxon>
        <taxon>Gammaproteobacteria</taxon>
        <taxon>Thiotrichales</taxon>
        <taxon>Piscirickettsiaceae</taxon>
        <taxon>Hydrogenovibrio</taxon>
    </lineage>
</organism>
<dbReference type="Proteomes" id="UP000296201">
    <property type="component" value="Chromosome"/>
</dbReference>
<dbReference type="InterPro" id="IPR003333">
    <property type="entry name" value="CMAS"/>
</dbReference>
<gene>
    <name evidence="7" type="primary">ufaA1</name>
    <name evidence="7" type="ORF">GHNINEIG_02270</name>
</gene>
<dbReference type="GO" id="GO:0008610">
    <property type="term" value="P:lipid biosynthetic process"/>
    <property type="evidence" value="ECO:0007669"/>
    <property type="project" value="InterPro"/>
</dbReference>
<dbReference type="PANTHER" id="PTHR43667">
    <property type="entry name" value="CYCLOPROPANE-FATTY-ACYL-PHOSPHOLIPID SYNTHASE"/>
    <property type="match status" value="1"/>
</dbReference>
<evidence type="ECO:0000313" key="8">
    <source>
        <dbReference type="Proteomes" id="UP000296201"/>
    </source>
</evidence>